<accession>A0A9W8DMJ9</accession>
<keyword evidence="3" id="KW-1185">Reference proteome</keyword>
<dbReference type="CDD" id="cd00609">
    <property type="entry name" value="AAT_like"/>
    <property type="match status" value="1"/>
</dbReference>
<dbReference type="GO" id="GO:0030170">
    <property type="term" value="F:pyridoxal phosphate binding"/>
    <property type="evidence" value="ECO:0007669"/>
    <property type="project" value="InterPro"/>
</dbReference>
<dbReference type="PANTHER" id="PTHR43799">
    <property type="entry name" value="AMINOTRANSFERASE, PUTATIVE-RELATED"/>
    <property type="match status" value="1"/>
</dbReference>
<dbReference type="PANTHER" id="PTHR43799:SF1">
    <property type="entry name" value="ASPARTATE AMINOTRANSFERASE"/>
    <property type="match status" value="1"/>
</dbReference>
<dbReference type="InterPro" id="IPR015424">
    <property type="entry name" value="PyrdxlP-dep_Trfase"/>
</dbReference>
<proteinExistence type="predicted"/>
<dbReference type="InterPro" id="IPR004839">
    <property type="entry name" value="Aminotransferase_I/II_large"/>
</dbReference>
<dbReference type="Pfam" id="PF00155">
    <property type="entry name" value="Aminotran_1_2"/>
    <property type="match status" value="1"/>
</dbReference>
<dbReference type="Proteomes" id="UP001150538">
    <property type="component" value="Unassembled WGS sequence"/>
</dbReference>
<evidence type="ECO:0000259" key="1">
    <source>
        <dbReference type="Pfam" id="PF00155"/>
    </source>
</evidence>
<reference evidence="2" key="1">
    <citation type="submission" date="2022-07" db="EMBL/GenBank/DDBJ databases">
        <title>Phylogenomic reconstructions and comparative analyses of Kickxellomycotina fungi.</title>
        <authorList>
            <person name="Reynolds N.K."/>
            <person name="Stajich J.E."/>
            <person name="Barry K."/>
            <person name="Grigoriev I.V."/>
            <person name="Crous P."/>
            <person name="Smith M.E."/>
        </authorList>
    </citation>
    <scope>NUCLEOTIDE SEQUENCE</scope>
    <source>
        <strain evidence="2">NBRC 100468</strain>
    </source>
</reference>
<evidence type="ECO:0000313" key="2">
    <source>
        <dbReference type="EMBL" id="KAJ1914826.1"/>
    </source>
</evidence>
<comment type="caution">
    <text evidence="2">The sequence shown here is derived from an EMBL/GenBank/DDBJ whole genome shotgun (WGS) entry which is preliminary data.</text>
</comment>
<protein>
    <recommendedName>
        <fullName evidence="1">Aminotransferase class I/classII large domain-containing protein</fullName>
    </recommendedName>
</protein>
<dbReference type="InterPro" id="IPR015422">
    <property type="entry name" value="PyrdxlP-dep_Trfase_small"/>
</dbReference>
<evidence type="ECO:0000313" key="3">
    <source>
        <dbReference type="Proteomes" id="UP001150538"/>
    </source>
</evidence>
<organism evidence="2 3">
    <name type="scientific">Mycoemilia scoparia</name>
    <dbReference type="NCBI Taxonomy" id="417184"/>
    <lineage>
        <taxon>Eukaryota</taxon>
        <taxon>Fungi</taxon>
        <taxon>Fungi incertae sedis</taxon>
        <taxon>Zoopagomycota</taxon>
        <taxon>Kickxellomycotina</taxon>
        <taxon>Kickxellomycetes</taxon>
        <taxon>Kickxellales</taxon>
        <taxon>Kickxellaceae</taxon>
        <taxon>Mycoemilia</taxon>
    </lineage>
</organism>
<dbReference type="EMBL" id="JANBPU010000178">
    <property type="protein sequence ID" value="KAJ1914826.1"/>
    <property type="molecule type" value="Genomic_DNA"/>
</dbReference>
<gene>
    <name evidence="2" type="ORF">H4219_004614</name>
</gene>
<dbReference type="Gene3D" id="3.90.1150.10">
    <property type="entry name" value="Aspartate Aminotransferase, domain 1"/>
    <property type="match status" value="1"/>
</dbReference>
<dbReference type="SUPFAM" id="SSF53383">
    <property type="entry name" value="PLP-dependent transferases"/>
    <property type="match status" value="1"/>
</dbReference>
<dbReference type="AlphaFoldDB" id="A0A9W8DMJ9"/>
<dbReference type="Gene3D" id="3.40.640.10">
    <property type="entry name" value="Type I PLP-dependent aspartate aminotransferase-like (Major domain)"/>
    <property type="match status" value="1"/>
</dbReference>
<dbReference type="OrthoDB" id="2108at2759"/>
<dbReference type="InterPro" id="IPR015421">
    <property type="entry name" value="PyrdxlP-dep_Trfase_major"/>
</dbReference>
<feature type="domain" description="Aminotransferase class I/classII large" evidence="1">
    <location>
        <begin position="73"/>
        <end position="385"/>
    </location>
</feature>
<sequence length="402" mass="45475">MAPSETKAFLQEEQHIDSVHQANGVTKPVAAAGGRTGEQVWDTKTQQYHAGQDWTVLEKFIEDYSVTTNALGTPWKAKEAAKRAIDRCDHYPPANQEPGKSSLAKFIWPEAYQQYVGHLLLGNGASELIDLITHLAPRGTWKPGPFPTQYKEYERSAKNYNYKLLAPDSPEKANIICLVNPCNPTGDYLTISEVKQWIESNVLPGGFVLVDESMQPWHSPDFRKDSLISQRSYIEDLYKTTGISVFVIHSWTKLWSCCGLRLGSVICPTAEDHAQKLKSIQVPWSVNMSALAFLDSAANDMEYLEETWKITPLWRQHTVDKIKEMFPSWECHGRDFTSWIWVDTNSAEVAKEAVRLSQSVGMPVRSGTPGYQHHTYIRVAVRNPDLLPTLLNAWKPLLNFNN</sequence>
<name>A0A9W8DMJ9_9FUNG</name>